<proteinExistence type="predicted"/>
<dbReference type="PANTHER" id="PTHR34468:SF2">
    <property type="entry name" value="MICROTUBULE-ASSOCIATED FUTSCH-LIKE PROTEIN"/>
    <property type="match status" value="1"/>
</dbReference>
<gene>
    <name evidence="2" type="ORF">COCNU_03G015830</name>
</gene>
<evidence type="ECO:0000313" key="2">
    <source>
        <dbReference type="EMBL" id="KAG1335464.1"/>
    </source>
</evidence>
<feature type="compositionally biased region" description="Polar residues" evidence="1">
    <location>
        <begin position="103"/>
        <end position="117"/>
    </location>
</feature>
<dbReference type="OrthoDB" id="1930709at2759"/>
<evidence type="ECO:0000313" key="3">
    <source>
        <dbReference type="Proteomes" id="UP000797356"/>
    </source>
</evidence>
<feature type="compositionally biased region" description="Basic and acidic residues" evidence="1">
    <location>
        <begin position="348"/>
        <end position="357"/>
    </location>
</feature>
<protein>
    <submittedName>
        <fullName evidence="2">Uncharacterized protein</fullName>
    </submittedName>
</protein>
<feature type="region of interest" description="Disordered" evidence="1">
    <location>
        <begin position="218"/>
        <end position="357"/>
    </location>
</feature>
<dbReference type="AlphaFoldDB" id="A0A8K0I4L2"/>
<evidence type="ECO:0000256" key="1">
    <source>
        <dbReference type="SAM" id="MobiDB-lite"/>
    </source>
</evidence>
<accession>A0A8K0I4L2</accession>
<comment type="caution">
    <text evidence="2">The sequence shown here is derived from an EMBL/GenBank/DDBJ whole genome shotgun (WGS) entry which is preliminary data.</text>
</comment>
<feature type="region of interest" description="Disordered" evidence="1">
    <location>
        <begin position="1"/>
        <end position="117"/>
    </location>
</feature>
<dbReference type="EMBL" id="CM017874">
    <property type="protein sequence ID" value="KAG1335464.1"/>
    <property type="molecule type" value="Genomic_DNA"/>
</dbReference>
<organism evidence="2 3">
    <name type="scientific">Cocos nucifera</name>
    <name type="common">Coconut palm</name>
    <dbReference type="NCBI Taxonomy" id="13894"/>
    <lineage>
        <taxon>Eukaryota</taxon>
        <taxon>Viridiplantae</taxon>
        <taxon>Streptophyta</taxon>
        <taxon>Embryophyta</taxon>
        <taxon>Tracheophyta</taxon>
        <taxon>Spermatophyta</taxon>
        <taxon>Magnoliopsida</taxon>
        <taxon>Liliopsida</taxon>
        <taxon>Arecaceae</taxon>
        <taxon>Arecoideae</taxon>
        <taxon>Cocoseae</taxon>
        <taxon>Attaleinae</taxon>
        <taxon>Cocos</taxon>
    </lineage>
</organism>
<dbReference type="Proteomes" id="UP000797356">
    <property type="component" value="Chromosome 3"/>
</dbReference>
<name>A0A8K0I4L2_COCNU</name>
<keyword evidence="3" id="KW-1185">Reference proteome</keyword>
<reference evidence="2" key="1">
    <citation type="journal article" date="2017" name="Gigascience">
        <title>The genome draft of coconut (Cocos nucifera).</title>
        <authorList>
            <person name="Xiao Y."/>
            <person name="Xu P."/>
            <person name="Fan H."/>
            <person name="Baudouin L."/>
            <person name="Xia W."/>
            <person name="Bocs S."/>
            <person name="Xu J."/>
            <person name="Li Q."/>
            <person name="Guo A."/>
            <person name="Zhou L."/>
            <person name="Li J."/>
            <person name="Wu Y."/>
            <person name="Ma Z."/>
            <person name="Armero A."/>
            <person name="Issali A.E."/>
            <person name="Liu N."/>
            <person name="Peng M."/>
            <person name="Yang Y."/>
        </authorList>
    </citation>
    <scope>NUCLEOTIDE SEQUENCE</scope>
    <source>
        <tissue evidence="2">Spear leaf of Hainan Tall coconut</tissue>
    </source>
</reference>
<dbReference type="PANTHER" id="PTHR34468">
    <property type="entry name" value="MICROTUBULE-ASSOCIATED FUTSCH-LIKE PROTEIN"/>
    <property type="match status" value="1"/>
</dbReference>
<reference evidence="2" key="2">
    <citation type="submission" date="2019-07" db="EMBL/GenBank/DDBJ databases">
        <authorList>
            <person name="Yang Y."/>
            <person name="Bocs S."/>
            <person name="Baudouin L."/>
        </authorList>
    </citation>
    <scope>NUCLEOTIDE SEQUENCE</scope>
    <source>
        <tissue evidence="2">Spear leaf of Hainan Tall coconut</tissue>
    </source>
</reference>
<sequence length="357" mass="39290">MDKDDSSGPATSLRPSKLRYPLRSAARPKEANPAITDGSNSTSKRGRPPSVVSKSVSALDISGKEKSAKPPRRLSIPTKPTASPRPVPFGSITPISETRMKRSNTPGKSDTPVSDVSKSMSRRKFSVISSVSYWLAQIKLSESASKHSISLGFFKLAMESGCEPLDRVRDELKSYVWRHNLVAELGEPAKDLLQMYNIVEDLEQLKVSDSCSQLPVERNQFSDKSPRSYSTASKIRTLKPKSLNPNTRSVAEPNKREGIQQRKPASKNKGSSNESPVYAVSVEDTNGSNAQKKSRQPRKMESNRGKGKIKSSPKKSISETVDSADPLPIEETPYEDKENTNTQLIEGARIEEETQTS</sequence>